<gene>
    <name evidence="1" type="ORF">SAMN00808754_0645</name>
</gene>
<dbReference type="OrthoDB" id="9808360at2"/>
<dbReference type="InterPro" id="IPR036390">
    <property type="entry name" value="WH_DNA-bd_sf"/>
</dbReference>
<dbReference type="PROSITE" id="PS51197">
    <property type="entry name" value="HTH_RRF2_2"/>
    <property type="match status" value="1"/>
</dbReference>
<dbReference type="SUPFAM" id="SSF46785">
    <property type="entry name" value="Winged helix' DNA-binding domain"/>
    <property type="match status" value="1"/>
</dbReference>
<dbReference type="Gene3D" id="1.10.10.10">
    <property type="entry name" value="Winged helix-like DNA-binding domain superfamily/Winged helix DNA-binding domain"/>
    <property type="match status" value="1"/>
</dbReference>
<dbReference type="GO" id="GO:0005829">
    <property type="term" value="C:cytosol"/>
    <property type="evidence" value="ECO:0007669"/>
    <property type="project" value="TreeGrafter"/>
</dbReference>
<reference evidence="1 2" key="1">
    <citation type="submission" date="2017-04" db="EMBL/GenBank/DDBJ databases">
        <authorList>
            <person name="Afonso C.L."/>
            <person name="Miller P.J."/>
            <person name="Scott M.A."/>
            <person name="Spackman E."/>
            <person name="Goraichik I."/>
            <person name="Dimitrov K.M."/>
            <person name="Suarez D.L."/>
            <person name="Swayne D.E."/>
        </authorList>
    </citation>
    <scope>NUCLEOTIDE SEQUENCE [LARGE SCALE GENOMIC DNA]</scope>
    <source>
        <strain evidence="1 2">ToBE</strain>
    </source>
</reference>
<dbReference type="NCBIfam" id="TIGR00738">
    <property type="entry name" value="rrf2_super"/>
    <property type="match status" value="1"/>
</dbReference>
<dbReference type="AlphaFoldDB" id="A0A1W1VGZ7"/>
<dbReference type="RefSeq" id="WP_084663980.1">
    <property type="nucleotide sequence ID" value="NZ_LT838272.1"/>
</dbReference>
<dbReference type="PANTHER" id="PTHR33221">
    <property type="entry name" value="WINGED HELIX-TURN-HELIX TRANSCRIPTIONAL REGULATOR, RRF2 FAMILY"/>
    <property type="match status" value="1"/>
</dbReference>
<proteinExistence type="predicted"/>
<dbReference type="PANTHER" id="PTHR33221:SF2">
    <property type="entry name" value="TRANSCRIPTIONAL REGULATOR"/>
    <property type="match status" value="1"/>
</dbReference>
<name>A0A1W1VGZ7_9FIRM</name>
<dbReference type="Pfam" id="PF02082">
    <property type="entry name" value="Rrf2"/>
    <property type="match status" value="1"/>
</dbReference>
<keyword evidence="2" id="KW-1185">Reference proteome</keyword>
<dbReference type="GO" id="GO:0003700">
    <property type="term" value="F:DNA-binding transcription factor activity"/>
    <property type="evidence" value="ECO:0007669"/>
    <property type="project" value="TreeGrafter"/>
</dbReference>
<accession>A0A1W1VGZ7</accession>
<dbReference type="Proteomes" id="UP000192569">
    <property type="component" value="Chromosome I"/>
</dbReference>
<sequence length="147" mass="16574">MRLTQATDYALRATLYLARIEVGEVVDAETIAREEAIPLRFLLKIFRSLIKAKLVEAVRGAKGGYRLARPPDKITLLDVIQAVEGPVEINRCLVDPEYCSKKWANFCPVHETLSTVQKVVNELLDSISLAELVHKSKRDTRDTKEVI</sequence>
<dbReference type="STRING" id="698762.SAMN00808754_0645"/>
<dbReference type="EMBL" id="LT838272">
    <property type="protein sequence ID" value="SMB92490.1"/>
    <property type="molecule type" value="Genomic_DNA"/>
</dbReference>
<evidence type="ECO:0000313" key="1">
    <source>
        <dbReference type="EMBL" id="SMB92490.1"/>
    </source>
</evidence>
<organism evidence="1 2">
    <name type="scientific">Thermanaeromonas toyohensis ToBE</name>
    <dbReference type="NCBI Taxonomy" id="698762"/>
    <lineage>
        <taxon>Bacteria</taxon>
        <taxon>Bacillati</taxon>
        <taxon>Bacillota</taxon>
        <taxon>Clostridia</taxon>
        <taxon>Neomoorellales</taxon>
        <taxon>Neomoorellaceae</taxon>
        <taxon>Thermanaeromonas</taxon>
    </lineage>
</organism>
<protein>
    <submittedName>
        <fullName evidence="1">Transcriptional regulator, BadM/Rrf2 family</fullName>
    </submittedName>
</protein>
<dbReference type="InterPro" id="IPR036388">
    <property type="entry name" value="WH-like_DNA-bd_sf"/>
</dbReference>
<dbReference type="InterPro" id="IPR000944">
    <property type="entry name" value="Tscrpt_reg_Rrf2"/>
</dbReference>
<evidence type="ECO:0000313" key="2">
    <source>
        <dbReference type="Proteomes" id="UP000192569"/>
    </source>
</evidence>